<keyword evidence="13" id="KW-1003">Cell membrane</keyword>
<evidence type="ECO:0000256" key="8">
    <source>
        <dbReference type="ARBA" id="ARBA00023136"/>
    </source>
</evidence>
<evidence type="ECO:0000256" key="12">
    <source>
        <dbReference type="ARBA" id="ARBA00037847"/>
    </source>
</evidence>
<dbReference type="OrthoDB" id="9805716at2"/>
<dbReference type="GO" id="GO:0012505">
    <property type="term" value="C:endomembrane system"/>
    <property type="evidence" value="ECO:0007669"/>
    <property type="project" value="UniProtKB-SubCell"/>
</dbReference>
<dbReference type="PANTHER" id="PTHR33445:SF1">
    <property type="entry name" value="ATP SYNTHASE SUBUNIT B"/>
    <property type="match status" value="1"/>
</dbReference>
<dbReference type="AlphaFoldDB" id="A0A495DDL5"/>
<comment type="subcellular location">
    <subcellularLocation>
        <location evidence="13">Cell membrane</location>
        <topology evidence="13">Single-pass membrane protein</topology>
    </subcellularLocation>
    <subcellularLocation>
        <location evidence="12">Endomembrane system</location>
        <topology evidence="12">Single-pass membrane protein</topology>
    </subcellularLocation>
</comment>
<evidence type="ECO:0000256" key="1">
    <source>
        <dbReference type="ARBA" id="ARBA00005513"/>
    </source>
</evidence>
<keyword evidence="2 13" id="KW-0813">Transport</keyword>
<evidence type="ECO:0000256" key="5">
    <source>
        <dbReference type="ARBA" id="ARBA00022781"/>
    </source>
</evidence>
<evidence type="ECO:0000256" key="13">
    <source>
        <dbReference type="HAMAP-Rule" id="MF_01398"/>
    </source>
</evidence>
<dbReference type="GO" id="GO:0046961">
    <property type="term" value="F:proton-transporting ATPase activity, rotational mechanism"/>
    <property type="evidence" value="ECO:0007669"/>
    <property type="project" value="TreeGrafter"/>
</dbReference>
<evidence type="ECO:0000256" key="14">
    <source>
        <dbReference type="RuleBase" id="RU003848"/>
    </source>
</evidence>
<reference evidence="15 16" key="1">
    <citation type="submission" date="2018-10" db="EMBL/GenBank/DDBJ databases">
        <title>Genomic Encyclopedia of Type Strains, Phase IV (KMG-IV): sequencing the most valuable type-strain genomes for metagenomic binning, comparative biology and taxonomic classification.</title>
        <authorList>
            <person name="Goeker M."/>
        </authorList>
    </citation>
    <scope>NUCLEOTIDE SEQUENCE [LARGE SCALE GENOMIC DNA]</scope>
    <source>
        <strain evidence="15 16">DSM 4734</strain>
    </source>
</reference>
<evidence type="ECO:0000256" key="10">
    <source>
        <dbReference type="ARBA" id="ARBA00025198"/>
    </source>
</evidence>
<keyword evidence="4 13" id="KW-0812">Transmembrane</keyword>
<dbReference type="Pfam" id="PF00430">
    <property type="entry name" value="ATP-synt_B"/>
    <property type="match status" value="1"/>
</dbReference>
<keyword evidence="9 13" id="KW-0066">ATP synthesis</keyword>
<comment type="function">
    <text evidence="11">Component of the F(0) channel, it forms part of the peripheral stalk, linking F(1) to F(0). The b'-subunit is a diverged and duplicated form of b found in plants and photosynthetic bacteria.</text>
</comment>
<evidence type="ECO:0000256" key="9">
    <source>
        <dbReference type="ARBA" id="ARBA00023310"/>
    </source>
</evidence>
<keyword evidence="8 13" id="KW-0472">Membrane</keyword>
<dbReference type="PANTHER" id="PTHR33445">
    <property type="entry name" value="ATP SYNTHASE SUBUNIT B', CHLOROPLASTIC"/>
    <property type="match status" value="1"/>
</dbReference>
<dbReference type="RefSeq" id="WP_075189058.1">
    <property type="nucleotide sequence ID" value="NZ_RBIM01000003.1"/>
</dbReference>
<evidence type="ECO:0000256" key="11">
    <source>
        <dbReference type="ARBA" id="ARBA00025614"/>
    </source>
</evidence>
<dbReference type="GO" id="GO:0045259">
    <property type="term" value="C:proton-transporting ATP synthase complex"/>
    <property type="evidence" value="ECO:0007669"/>
    <property type="project" value="UniProtKB-KW"/>
</dbReference>
<dbReference type="Gene3D" id="6.10.250.1580">
    <property type="match status" value="1"/>
</dbReference>
<comment type="subunit">
    <text evidence="13">F-type ATPases have 2 components, F(1) - the catalytic core - and F(0) - the membrane proton channel. F(1) has five subunits: alpha(3), beta(3), gamma(1), delta(1), epsilon(1). F(0) has three main subunits: a(1), b(2) and c(10-14). The alpha and beta chains form an alternating ring which encloses part of the gamma chain. F(1) is attached to F(0) by a central stalk formed by the gamma and epsilon chains, while a peripheral stalk is formed by the delta and b chains.</text>
</comment>
<accession>A0A495DDL5</accession>
<evidence type="ECO:0000256" key="6">
    <source>
        <dbReference type="ARBA" id="ARBA00022989"/>
    </source>
</evidence>
<evidence type="ECO:0000256" key="3">
    <source>
        <dbReference type="ARBA" id="ARBA00022547"/>
    </source>
</evidence>
<evidence type="ECO:0000256" key="4">
    <source>
        <dbReference type="ARBA" id="ARBA00022692"/>
    </source>
</evidence>
<organism evidence="15 16">
    <name type="scientific">Maricaulis maris</name>
    <dbReference type="NCBI Taxonomy" id="74318"/>
    <lineage>
        <taxon>Bacteria</taxon>
        <taxon>Pseudomonadati</taxon>
        <taxon>Pseudomonadota</taxon>
        <taxon>Alphaproteobacteria</taxon>
        <taxon>Maricaulales</taxon>
        <taxon>Maricaulaceae</taxon>
        <taxon>Maricaulis</taxon>
    </lineage>
</organism>
<keyword evidence="3 13" id="KW-0138">CF(0)</keyword>
<dbReference type="GO" id="GO:0046933">
    <property type="term" value="F:proton-transporting ATP synthase activity, rotational mechanism"/>
    <property type="evidence" value="ECO:0007669"/>
    <property type="project" value="UniProtKB-UniRule"/>
</dbReference>
<gene>
    <name evidence="13" type="primary">atpF</name>
    <name evidence="15" type="ORF">C7435_1637</name>
</gene>
<keyword evidence="7 13" id="KW-0406">Ion transport</keyword>
<sequence length="189" mass="19878">MTHAPHSEVAQHVADAAADHADSGVFPPFDPTYFASQLFWLAIFFVILYVALDRFILPKIKTTIEDRRDRIADDLDAAAQAKADAEAAGEAYEKSLAEARAKAHGIAADTRKALDAEIAKETAGVEAELSAKQEASEAAIRKAKDKAFAEVRGIAATATSAVVAALSGVEVSEADAGKTVDGLIKAKEA</sequence>
<proteinExistence type="inferred from homology"/>
<dbReference type="InterPro" id="IPR002146">
    <property type="entry name" value="ATP_synth_b/b'su_bac/chlpt"/>
</dbReference>
<dbReference type="HAMAP" id="MF_01398">
    <property type="entry name" value="ATP_synth_b_bprime"/>
    <property type="match status" value="1"/>
</dbReference>
<dbReference type="CDD" id="cd06503">
    <property type="entry name" value="ATP-synt_Fo_b"/>
    <property type="match status" value="1"/>
</dbReference>
<comment type="function">
    <text evidence="10 13">F(1)F(0) ATP synthase produces ATP from ADP in the presence of a proton or sodium gradient. F-type ATPases consist of two structural domains, F(1) containing the extramembraneous catalytic core and F(0) containing the membrane proton channel, linked together by a central stalk and a peripheral stalk. During catalysis, ATP synthesis in the catalytic domain of F(1) is coupled via a rotary mechanism of the central stalk subunits to proton translocation.</text>
</comment>
<dbReference type="GO" id="GO:0005886">
    <property type="term" value="C:plasma membrane"/>
    <property type="evidence" value="ECO:0007669"/>
    <property type="project" value="UniProtKB-SubCell"/>
</dbReference>
<dbReference type="InterPro" id="IPR050059">
    <property type="entry name" value="ATP_synthase_B_chain"/>
</dbReference>
<feature type="transmembrane region" description="Helical" evidence="13">
    <location>
        <begin position="33"/>
        <end position="52"/>
    </location>
</feature>
<dbReference type="Proteomes" id="UP000273675">
    <property type="component" value="Unassembled WGS sequence"/>
</dbReference>
<comment type="similarity">
    <text evidence="1 13 14">Belongs to the ATPase B chain family.</text>
</comment>
<keyword evidence="5 13" id="KW-0375">Hydrogen ion transport</keyword>
<evidence type="ECO:0000313" key="15">
    <source>
        <dbReference type="EMBL" id="RKR00429.1"/>
    </source>
</evidence>
<comment type="caution">
    <text evidence="15">The sequence shown here is derived from an EMBL/GenBank/DDBJ whole genome shotgun (WGS) entry which is preliminary data.</text>
</comment>
<evidence type="ECO:0000256" key="7">
    <source>
        <dbReference type="ARBA" id="ARBA00023065"/>
    </source>
</evidence>
<keyword evidence="6 13" id="KW-1133">Transmembrane helix</keyword>
<name>A0A495DDL5_9PROT</name>
<dbReference type="EMBL" id="RBIM01000003">
    <property type="protein sequence ID" value="RKR00429.1"/>
    <property type="molecule type" value="Genomic_DNA"/>
</dbReference>
<evidence type="ECO:0000313" key="16">
    <source>
        <dbReference type="Proteomes" id="UP000273675"/>
    </source>
</evidence>
<protein>
    <recommendedName>
        <fullName evidence="13">ATP synthase subunit b</fullName>
    </recommendedName>
    <alternativeName>
        <fullName evidence="13">ATP synthase F(0) sector subunit b</fullName>
    </alternativeName>
    <alternativeName>
        <fullName evidence="13">ATPase subunit I</fullName>
    </alternativeName>
    <alternativeName>
        <fullName evidence="13">F-type ATPase subunit b</fullName>
        <shortName evidence="13">F-ATPase subunit b</shortName>
    </alternativeName>
</protein>
<evidence type="ECO:0000256" key="2">
    <source>
        <dbReference type="ARBA" id="ARBA00022448"/>
    </source>
</evidence>